<gene>
    <name evidence="3" type="ORF">ENH89_10425</name>
</gene>
<dbReference type="Gene3D" id="3.40.50.280">
    <property type="entry name" value="Cobalamin-binding domain"/>
    <property type="match status" value="1"/>
</dbReference>
<dbReference type="Pfam" id="PF02310">
    <property type="entry name" value="B12-binding"/>
    <property type="match status" value="1"/>
</dbReference>
<dbReference type="PROSITE" id="PS51332">
    <property type="entry name" value="B12_BINDING"/>
    <property type="match status" value="1"/>
</dbReference>
<protein>
    <recommendedName>
        <fullName evidence="2">B12-binding domain-containing protein</fullName>
    </recommendedName>
</protein>
<dbReference type="SUPFAM" id="SSF52242">
    <property type="entry name" value="Cobalamin (vitamin B12)-binding domain"/>
    <property type="match status" value="1"/>
</dbReference>
<dbReference type="GO" id="GO:0031419">
    <property type="term" value="F:cobalamin binding"/>
    <property type="evidence" value="ECO:0007669"/>
    <property type="project" value="InterPro"/>
</dbReference>
<reference evidence="3" key="1">
    <citation type="journal article" date="2020" name="mSystems">
        <title>Genome- and Community-Level Interaction Insights into Carbon Utilization and Element Cycling Functions of Hydrothermarchaeota in Hydrothermal Sediment.</title>
        <authorList>
            <person name="Zhou Z."/>
            <person name="Liu Y."/>
            <person name="Xu W."/>
            <person name="Pan J."/>
            <person name="Luo Z.H."/>
            <person name="Li M."/>
        </authorList>
    </citation>
    <scope>NUCLEOTIDE SEQUENCE</scope>
    <source>
        <strain evidence="3">HyVt-347</strain>
    </source>
</reference>
<dbReference type="AlphaFoldDB" id="A0A9C9TGZ1"/>
<dbReference type="Gene3D" id="1.10.1240.10">
    <property type="entry name" value="Methionine synthase domain"/>
    <property type="match status" value="1"/>
</dbReference>
<dbReference type="Proteomes" id="UP000885680">
    <property type="component" value="Unassembled WGS sequence"/>
</dbReference>
<name>A0A9C9TGZ1_9HYPH</name>
<accession>A0A9C9TGZ1</accession>
<sequence length="298" mass="33213">MSLTSEPCRDWTWWATCRLPGHGGPWRRERTMMKLAEIFAEYLGHLFSGRRQEARELILTAQDRGMPAEELLQKIVWPAMEQVQHLYRSDEIPLIVEHMAARINRVVADQLQGLLARQLKTGQRMVVVCGNGENEELGAQITADLFEASGWTVWFLGAGVPNDEILEFLSQSKPDVLCMFGTHPTGAPDARRLIDLIREVGICQDMQILASGGVFNRADGLAEEIGADLFAATACDALEAVRVHPTRVPKPDVPQPGRRRKRKKAQTADVRPHRIGSLDETLPDIADSDADALEFDDA</sequence>
<feature type="region of interest" description="Disordered" evidence="1">
    <location>
        <begin position="246"/>
        <end position="283"/>
    </location>
</feature>
<proteinExistence type="predicted"/>
<dbReference type="EMBL" id="DRGN01000150">
    <property type="protein sequence ID" value="HEU00752.1"/>
    <property type="molecule type" value="Genomic_DNA"/>
</dbReference>
<organism evidence="3 4">
    <name type="scientific">Aurantimonas coralicida</name>
    <dbReference type="NCBI Taxonomy" id="182270"/>
    <lineage>
        <taxon>Bacteria</taxon>
        <taxon>Pseudomonadati</taxon>
        <taxon>Pseudomonadota</taxon>
        <taxon>Alphaproteobacteria</taxon>
        <taxon>Hyphomicrobiales</taxon>
        <taxon>Aurantimonadaceae</taxon>
        <taxon>Aurantimonas</taxon>
    </lineage>
</organism>
<evidence type="ECO:0000259" key="2">
    <source>
        <dbReference type="PROSITE" id="PS51332"/>
    </source>
</evidence>
<evidence type="ECO:0000313" key="3">
    <source>
        <dbReference type="EMBL" id="HEU00752.1"/>
    </source>
</evidence>
<dbReference type="InterPro" id="IPR036724">
    <property type="entry name" value="Cobalamin-bd_sf"/>
</dbReference>
<evidence type="ECO:0000256" key="1">
    <source>
        <dbReference type="SAM" id="MobiDB-lite"/>
    </source>
</evidence>
<evidence type="ECO:0000313" key="4">
    <source>
        <dbReference type="Proteomes" id="UP000885680"/>
    </source>
</evidence>
<dbReference type="GO" id="GO:0046872">
    <property type="term" value="F:metal ion binding"/>
    <property type="evidence" value="ECO:0007669"/>
    <property type="project" value="InterPro"/>
</dbReference>
<feature type="domain" description="B12-binding" evidence="2">
    <location>
        <begin position="122"/>
        <end position="255"/>
    </location>
</feature>
<comment type="caution">
    <text evidence="3">The sequence shown here is derived from an EMBL/GenBank/DDBJ whole genome shotgun (WGS) entry which is preliminary data.</text>
</comment>
<dbReference type="InterPro" id="IPR006158">
    <property type="entry name" value="Cobalamin-bd"/>
</dbReference>
<dbReference type="InterPro" id="IPR003759">
    <property type="entry name" value="Cbl-bd_cap"/>
</dbReference>
<dbReference type="Pfam" id="PF02607">
    <property type="entry name" value="B12-binding_2"/>
    <property type="match status" value="1"/>
</dbReference>
<dbReference type="InterPro" id="IPR036594">
    <property type="entry name" value="Meth_synthase_dom"/>
</dbReference>